<name>A2G3G9_TRIV3</name>
<gene>
    <name evidence="1" type="ORF">TVAG_173360</name>
</gene>
<organism evidence="1 2">
    <name type="scientific">Trichomonas vaginalis (strain ATCC PRA-98 / G3)</name>
    <dbReference type="NCBI Taxonomy" id="412133"/>
    <lineage>
        <taxon>Eukaryota</taxon>
        <taxon>Metamonada</taxon>
        <taxon>Parabasalia</taxon>
        <taxon>Trichomonadida</taxon>
        <taxon>Trichomonadidae</taxon>
        <taxon>Trichomonas</taxon>
    </lineage>
</organism>
<protein>
    <submittedName>
        <fullName evidence="1">Uncharacterized protein</fullName>
    </submittedName>
</protein>
<dbReference type="VEuPathDB" id="TrichDB:TVAG_173360"/>
<dbReference type="EMBL" id="DS114327">
    <property type="protein sequence ID" value="EAX88297.1"/>
    <property type="molecule type" value="Genomic_DNA"/>
</dbReference>
<evidence type="ECO:0000313" key="1">
    <source>
        <dbReference type="EMBL" id="EAX88297.1"/>
    </source>
</evidence>
<dbReference type="InParanoid" id="A2G3G9"/>
<dbReference type="Proteomes" id="UP000001542">
    <property type="component" value="Unassembled WGS sequence"/>
</dbReference>
<proteinExistence type="predicted"/>
<dbReference type="AlphaFoldDB" id="A2G3G9"/>
<reference evidence="1" key="1">
    <citation type="submission" date="2006-10" db="EMBL/GenBank/DDBJ databases">
        <authorList>
            <person name="Amadeo P."/>
            <person name="Zhao Q."/>
            <person name="Wortman J."/>
            <person name="Fraser-Liggett C."/>
            <person name="Carlton J."/>
        </authorList>
    </citation>
    <scope>NUCLEOTIDE SEQUENCE</scope>
    <source>
        <strain evidence="1">G3</strain>
    </source>
</reference>
<evidence type="ECO:0000313" key="2">
    <source>
        <dbReference type="Proteomes" id="UP000001542"/>
    </source>
</evidence>
<sequence length="169" mass="19410">MVTDMSGNLSEKAREYLNRSIEEKYSNRLQTSLPHVITFCYLAAISRLDNCDSLFNKFKEIASKIPDVIPNSLKNYQEIIVNPLKQYDAIFDKESELAKVINNACIEIRNIVAVGEYMLLEAVIHDEVAQITSHTMFYPTKYSQISMISTKIPKFTRKMLNQEENCSSN</sequence>
<accession>A2G3G9</accession>
<reference evidence="1" key="2">
    <citation type="journal article" date="2007" name="Science">
        <title>Draft genome sequence of the sexually transmitted pathogen Trichomonas vaginalis.</title>
        <authorList>
            <person name="Carlton J.M."/>
            <person name="Hirt R.P."/>
            <person name="Silva J.C."/>
            <person name="Delcher A.L."/>
            <person name="Schatz M."/>
            <person name="Zhao Q."/>
            <person name="Wortman J.R."/>
            <person name="Bidwell S.L."/>
            <person name="Alsmark U.C.M."/>
            <person name="Besteiro S."/>
            <person name="Sicheritz-Ponten T."/>
            <person name="Noel C.J."/>
            <person name="Dacks J.B."/>
            <person name="Foster P.G."/>
            <person name="Simillion C."/>
            <person name="Van de Peer Y."/>
            <person name="Miranda-Saavedra D."/>
            <person name="Barton G.J."/>
            <person name="Westrop G.D."/>
            <person name="Mueller S."/>
            <person name="Dessi D."/>
            <person name="Fiori P.L."/>
            <person name="Ren Q."/>
            <person name="Paulsen I."/>
            <person name="Zhang H."/>
            <person name="Bastida-Corcuera F.D."/>
            <person name="Simoes-Barbosa A."/>
            <person name="Brown M.T."/>
            <person name="Hayes R.D."/>
            <person name="Mukherjee M."/>
            <person name="Okumura C.Y."/>
            <person name="Schneider R."/>
            <person name="Smith A.J."/>
            <person name="Vanacova S."/>
            <person name="Villalvazo M."/>
            <person name="Haas B.J."/>
            <person name="Pertea M."/>
            <person name="Feldblyum T.V."/>
            <person name="Utterback T.R."/>
            <person name="Shu C.L."/>
            <person name="Osoegawa K."/>
            <person name="de Jong P.J."/>
            <person name="Hrdy I."/>
            <person name="Horvathova L."/>
            <person name="Zubacova Z."/>
            <person name="Dolezal P."/>
            <person name="Malik S.B."/>
            <person name="Logsdon J.M. Jr."/>
            <person name="Henze K."/>
            <person name="Gupta A."/>
            <person name="Wang C.C."/>
            <person name="Dunne R.L."/>
            <person name="Upcroft J.A."/>
            <person name="Upcroft P."/>
            <person name="White O."/>
            <person name="Salzberg S.L."/>
            <person name="Tang P."/>
            <person name="Chiu C.-H."/>
            <person name="Lee Y.-S."/>
            <person name="Embley T.M."/>
            <person name="Coombs G.H."/>
            <person name="Mottram J.C."/>
            <person name="Tachezy J."/>
            <person name="Fraser-Liggett C.M."/>
            <person name="Johnson P.J."/>
        </authorList>
    </citation>
    <scope>NUCLEOTIDE SEQUENCE [LARGE SCALE GENOMIC DNA]</scope>
    <source>
        <strain evidence="1">G3</strain>
    </source>
</reference>
<keyword evidence="2" id="KW-1185">Reference proteome</keyword>